<evidence type="ECO:0000313" key="6">
    <source>
        <dbReference type="Proteomes" id="UP001500194"/>
    </source>
</evidence>
<evidence type="ECO:0000313" key="5">
    <source>
        <dbReference type="EMBL" id="GAA0644784.1"/>
    </source>
</evidence>
<dbReference type="InterPro" id="IPR029045">
    <property type="entry name" value="ClpP/crotonase-like_dom_sf"/>
</dbReference>
<dbReference type="GO" id="GO:0004658">
    <property type="term" value="F:propionyl-CoA carboxylase activity"/>
    <property type="evidence" value="ECO:0007669"/>
    <property type="project" value="TreeGrafter"/>
</dbReference>
<dbReference type="PANTHER" id="PTHR43842">
    <property type="entry name" value="PROPIONYL-COA CARBOXYLASE BETA CHAIN"/>
    <property type="match status" value="1"/>
</dbReference>
<sequence length="516" mass="56991">MTMDDRIEELREKKAEAAKGGGEDRIESQHEKGKMTARERIDYFLDDDTFQEFDQLRTHRSHNFGMEEDQIPGDGVVTGYGEVNGRKVFVFAHDFTVFGGSLGEVFAEKVTKVMDKAMEVGAPVIGLNDSAGARIQEGVDALAGYADIFHRNQQASGVVPQISAIMGPCAGGAVYSPAITDFVFMVNDTSHMFITGPDVIETVTGEEVGFEELGGATTHSSTSGVAHFAEDSEEDALDNIRRLLSYLPQNNVEDPPRVEPWDDPERRDEELQSIVPDQPRKPYDVTNVVDSVVDEGSFFEVQENFAKNLVVGFARLDGRSVAIVANQPRVNAGTLDIEASEKGSRFVRFCDSFNIPILTFVDVPGFLPGTDQEHNGIIRHGAKLLYAFSEASVPLMTVITRKAYGGAYDVMASKHIGADVNYAWPTAEIAVMGPKGAVNVLYREELAEADDPDEKREELIDEYREKFANPYTAADRGYVDDVIEPQETRPRLIDDLEMLTGKRVDQPEKKHGNIPL</sequence>
<dbReference type="EMBL" id="BAAADU010000002">
    <property type="protein sequence ID" value="GAA0644784.1"/>
    <property type="molecule type" value="Genomic_DNA"/>
</dbReference>
<dbReference type="Pfam" id="PF01039">
    <property type="entry name" value="Carboxyl_trans"/>
    <property type="match status" value="1"/>
</dbReference>
<dbReference type="GO" id="GO:0003989">
    <property type="term" value="F:acetyl-CoA carboxylase activity"/>
    <property type="evidence" value="ECO:0007669"/>
    <property type="project" value="InterPro"/>
</dbReference>
<evidence type="ECO:0000259" key="3">
    <source>
        <dbReference type="PROSITE" id="PS50980"/>
    </source>
</evidence>
<protein>
    <submittedName>
        <fullName evidence="5">Acyl-CoA carboxylase subunit beta</fullName>
    </submittedName>
</protein>
<feature type="compositionally biased region" description="Basic and acidic residues" evidence="2">
    <location>
        <begin position="254"/>
        <end position="270"/>
    </location>
</feature>
<dbReference type="AlphaFoldDB" id="A0AAV3SYE6"/>
<comment type="caution">
    <text evidence="5">The sequence shown here is derived from an EMBL/GenBank/DDBJ whole genome shotgun (WGS) entry which is preliminary data.</text>
</comment>
<dbReference type="GO" id="GO:0006633">
    <property type="term" value="P:fatty acid biosynthetic process"/>
    <property type="evidence" value="ECO:0007669"/>
    <property type="project" value="InterPro"/>
</dbReference>
<gene>
    <name evidence="5" type="ORF">GCM10009019_03500</name>
</gene>
<evidence type="ECO:0000259" key="4">
    <source>
        <dbReference type="PROSITE" id="PS50989"/>
    </source>
</evidence>
<feature type="domain" description="CoA carboxyltransferase N-terminal" evidence="3">
    <location>
        <begin position="1"/>
        <end position="259"/>
    </location>
</feature>
<name>A0AAV3SYE6_9EURY</name>
<dbReference type="PROSITE" id="PS50980">
    <property type="entry name" value="COA_CT_NTER"/>
    <property type="match status" value="1"/>
</dbReference>
<feature type="region of interest" description="Disordered" evidence="2">
    <location>
        <begin position="1"/>
        <end position="33"/>
    </location>
</feature>
<dbReference type="SUPFAM" id="SSF52096">
    <property type="entry name" value="ClpP/crotonase"/>
    <property type="match status" value="2"/>
</dbReference>
<dbReference type="InterPro" id="IPR000438">
    <property type="entry name" value="Acetyl_CoA_COase_Trfase_b_su"/>
</dbReference>
<dbReference type="InterPro" id="IPR034733">
    <property type="entry name" value="AcCoA_carboxyl_beta"/>
</dbReference>
<accession>A0AAV3SYE6</accession>
<dbReference type="FunFam" id="3.90.226.10:FF:000016">
    <property type="entry name" value="Propionyl-CoA carboxylase, beta subunit"/>
    <property type="match status" value="1"/>
</dbReference>
<dbReference type="PANTHER" id="PTHR43842:SF2">
    <property type="entry name" value="PROPIONYL-COA CARBOXYLASE BETA CHAIN, MITOCHONDRIAL"/>
    <property type="match status" value="1"/>
</dbReference>
<evidence type="ECO:0000256" key="1">
    <source>
        <dbReference type="ARBA" id="ARBA00006102"/>
    </source>
</evidence>
<comment type="similarity">
    <text evidence="1">Belongs to the AccD/PCCB family.</text>
</comment>
<dbReference type="GO" id="GO:0009317">
    <property type="term" value="C:acetyl-CoA carboxylase complex"/>
    <property type="evidence" value="ECO:0007669"/>
    <property type="project" value="InterPro"/>
</dbReference>
<dbReference type="InterPro" id="IPR051047">
    <property type="entry name" value="AccD/PCCB"/>
</dbReference>
<feature type="region of interest" description="Disordered" evidence="2">
    <location>
        <begin position="251"/>
        <end position="270"/>
    </location>
</feature>
<proteinExistence type="inferred from homology"/>
<dbReference type="PRINTS" id="PR01070">
    <property type="entry name" value="ACCCTRFRASEB"/>
</dbReference>
<organism evidence="5 6">
    <name type="scientific">Salarchaeum japonicum</name>
    <dbReference type="NCBI Taxonomy" id="555573"/>
    <lineage>
        <taxon>Archaea</taxon>
        <taxon>Methanobacteriati</taxon>
        <taxon>Methanobacteriota</taxon>
        <taxon>Stenosarchaea group</taxon>
        <taxon>Halobacteria</taxon>
        <taxon>Halobacteriales</taxon>
        <taxon>Halobacteriaceae</taxon>
    </lineage>
</organism>
<dbReference type="InterPro" id="IPR011762">
    <property type="entry name" value="COA_CT_N"/>
</dbReference>
<evidence type="ECO:0000256" key="2">
    <source>
        <dbReference type="SAM" id="MobiDB-lite"/>
    </source>
</evidence>
<dbReference type="Proteomes" id="UP001500194">
    <property type="component" value="Unassembled WGS sequence"/>
</dbReference>
<dbReference type="FunFam" id="3.90.226.10:FF:000017">
    <property type="entry name" value="Propionyl-CoA carboxylase subunit beta 5"/>
    <property type="match status" value="1"/>
</dbReference>
<dbReference type="InterPro" id="IPR011763">
    <property type="entry name" value="COA_CT_C"/>
</dbReference>
<feature type="domain" description="CoA carboxyltransferase C-terminal" evidence="4">
    <location>
        <begin position="260"/>
        <end position="498"/>
    </location>
</feature>
<dbReference type="Gene3D" id="3.90.226.10">
    <property type="entry name" value="2-enoyl-CoA Hydratase, Chain A, domain 1"/>
    <property type="match status" value="2"/>
</dbReference>
<dbReference type="PROSITE" id="PS50989">
    <property type="entry name" value="COA_CT_CTER"/>
    <property type="match status" value="1"/>
</dbReference>
<reference evidence="5 6" key="1">
    <citation type="journal article" date="2019" name="Int. J. Syst. Evol. Microbiol.">
        <title>The Global Catalogue of Microorganisms (GCM) 10K type strain sequencing project: providing services to taxonomists for standard genome sequencing and annotation.</title>
        <authorList>
            <consortium name="The Broad Institute Genomics Platform"/>
            <consortium name="The Broad Institute Genome Sequencing Center for Infectious Disease"/>
            <person name="Wu L."/>
            <person name="Ma J."/>
        </authorList>
    </citation>
    <scope>NUCLEOTIDE SEQUENCE [LARGE SCALE GENOMIC DNA]</scope>
    <source>
        <strain evidence="5 6">JCM 16327</strain>
    </source>
</reference>
<keyword evidence="6" id="KW-1185">Reference proteome</keyword>